<evidence type="ECO:0000313" key="3">
    <source>
        <dbReference type="EMBL" id="RKN22761.1"/>
    </source>
</evidence>
<comment type="caution">
    <text evidence="2">The sequence shown here is derived from an EMBL/GenBank/DDBJ whole genome shotgun (WGS) entry which is preliminary data.</text>
</comment>
<dbReference type="Pfam" id="PF24553">
    <property type="entry name" value="Rv0428c_C"/>
    <property type="match status" value="1"/>
</dbReference>
<dbReference type="InterPro" id="IPR016181">
    <property type="entry name" value="Acyl_CoA_acyltransferase"/>
</dbReference>
<proteinExistence type="predicted"/>
<evidence type="ECO:0000313" key="4">
    <source>
        <dbReference type="Proteomes" id="UP000268652"/>
    </source>
</evidence>
<dbReference type="GO" id="GO:0016747">
    <property type="term" value="F:acyltransferase activity, transferring groups other than amino-acyl groups"/>
    <property type="evidence" value="ECO:0007669"/>
    <property type="project" value="InterPro"/>
</dbReference>
<dbReference type="Gene3D" id="3.40.630.30">
    <property type="match status" value="1"/>
</dbReference>
<evidence type="ECO:0000313" key="2">
    <source>
        <dbReference type="EMBL" id="RKN09048.1"/>
    </source>
</evidence>
<dbReference type="Proteomes" id="UP000268652">
    <property type="component" value="Unassembled WGS sequence"/>
</dbReference>
<dbReference type="Proteomes" id="UP000275024">
    <property type="component" value="Unassembled WGS sequence"/>
</dbReference>
<keyword evidence="4" id="KW-1185">Reference proteome</keyword>
<sequence>MQFSAGAHFIVRITADDVGRRVSVRTVTGREEAGARFTDTVGVLTSWADGVLSVTRRDGRVVEIDEAAMVAAKVVPPVPARRRGLPAADVAELTAVGVRAWPAPETERRGDWLARAAGGWTRRANSAVAPGGPGAGAPDLAWLGAWYAERHLPTVLHLGPGHEALAAELEGRGWSADGHAALLVGALAPLADRTPDERVVVTEELTDAWLAGWPRAAEAPAVARRVLAGGPRVFFGVVPGAAVGRCVVEGRWAGYAAVRVAPAHRGTGLATAVMGELARAALGAGASAAYLQVATDNAPARALYAALGFGEHHRYHYLTAPAPQGR</sequence>
<accession>A0A3A9W7C8</accession>
<evidence type="ECO:0000259" key="1">
    <source>
        <dbReference type="PROSITE" id="PS51186"/>
    </source>
</evidence>
<dbReference type="PANTHER" id="PTHR43072">
    <property type="entry name" value="N-ACETYLTRANSFERASE"/>
    <property type="match status" value="1"/>
</dbReference>
<reference evidence="4 5" key="1">
    <citation type="submission" date="2018-09" db="EMBL/GenBank/DDBJ databases">
        <title>Streptomyces sp. nov. DS1-2, an endophytic actinomycete isolated from roots of Dendrobium scabrilingue.</title>
        <authorList>
            <person name="Kuncharoen N."/>
            <person name="Kudo T."/>
            <person name="Ohkuma M."/>
            <person name="Yuki M."/>
            <person name="Tanasupawat S."/>
        </authorList>
    </citation>
    <scope>NUCLEOTIDE SEQUENCE [LARGE SCALE GENOMIC DNA]</scope>
    <source>
        <strain evidence="2 5">AZ1-7</strain>
        <strain evidence="3 4">DS1-2</strain>
    </source>
</reference>
<keyword evidence="2" id="KW-0808">Transferase</keyword>
<feature type="domain" description="N-acetyltransferase" evidence="1">
    <location>
        <begin position="188"/>
        <end position="323"/>
    </location>
</feature>
<dbReference type="InterPro" id="IPR000182">
    <property type="entry name" value="GNAT_dom"/>
</dbReference>
<name>A0A3A9W7C8_9ACTN</name>
<protein>
    <submittedName>
        <fullName evidence="2">GNAT family N-acetyltransferase</fullName>
    </submittedName>
</protein>
<dbReference type="EMBL" id="RBDX01000009">
    <property type="protein sequence ID" value="RKN09048.1"/>
    <property type="molecule type" value="Genomic_DNA"/>
</dbReference>
<dbReference type="OrthoDB" id="9775595at2"/>
<dbReference type="AlphaFoldDB" id="A0A3A9W7C8"/>
<dbReference type="InterPro" id="IPR056935">
    <property type="entry name" value="Rv0428c-like_C"/>
</dbReference>
<gene>
    <name evidence="3" type="ORF">D7318_14500</name>
    <name evidence="2" type="ORF">D7319_14055</name>
</gene>
<dbReference type="SUPFAM" id="SSF55729">
    <property type="entry name" value="Acyl-CoA N-acyltransferases (Nat)"/>
    <property type="match status" value="1"/>
</dbReference>
<dbReference type="PROSITE" id="PS51186">
    <property type="entry name" value="GNAT"/>
    <property type="match status" value="1"/>
</dbReference>
<dbReference type="EMBL" id="RBDY01000009">
    <property type="protein sequence ID" value="RKN22761.1"/>
    <property type="molecule type" value="Genomic_DNA"/>
</dbReference>
<organism evidence="2 5">
    <name type="scientific">Streptomyces radicis</name>
    <dbReference type="NCBI Taxonomy" id="1750517"/>
    <lineage>
        <taxon>Bacteria</taxon>
        <taxon>Bacillati</taxon>
        <taxon>Actinomycetota</taxon>
        <taxon>Actinomycetes</taxon>
        <taxon>Kitasatosporales</taxon>
        <taxon>Streptomycetaceae</taxon>
        <taxon>Streptomyces</taxon>
    </lineage>
</organism>
<evidence type="ECO:0000313" key="5">
    <source>
        <dbReference type="Proteomes" id="UP000275024"/>
    </source>
</evidence>